<dbReference type="GO" id="GO:0016020">
    <property type="term" value="C:membrane"/>
    <property type="evidence" value="ECO:0007669"/>
    <property type="project" value="TreeGrafter"/>
</dbReference>
<evidence type="ECO:0000256" key="3">
    <source>
        <dbReference type="RuleBase" id="RU000363"/>
    </source>
</evidence>
<dbReference type="PANTHER" id="PTHR44196:SF1">
    <property type="entry name" value="DEHYDROGENASE_REDUCTASE SDR FAMILY MEMBER 7B"/>
    <property type="match status" value="1"/>
</dbReference>
<dbReference type="SUPFAM" id="SSF51735">
    <property type="entry name" value="NAD(P)-binding Rossmann-fold domains"/>
    <property type="match status" value="1"/>
</dbReference>
<evidence type="ECO:0000256" key="4">
    <source>
        <dbReference type="SAM" id="MobiDB-lite"/>
    </source>
</evidence>
<evidence type="ECO:0000256" key="2">
    <source>
        <dbReference type="ARBA" id="ARBA00023002"/>
    </source>
</evidence>
<dbReference type="EMBL" id="CBLX010000004">
    <property type="protein sequence ID" value="CDG38860.1"/>
    <property type="molecule type" value="Genomic_DNA"/>
</dbReference>
<name>A0A060QD55_9PROT</name>
<comment type="similarity">
    <text evidence="1 3">Belongs to the short-chain dehydrogenases/reductases (SDR) family.</text>
</comment>
<dbReference type="SMART" id="SM00822">
    <property type="entry name" value="PKS_KR"/>
    <property type="match status" value="1"/>
</dbReference>
<dbReference type="PANTHER" id="PTHR44196">
    <property type="entry name" value="DEHYDROGENASE/REDUCTASE SDR FAMILY MEMBER 7B"/>
    <property type="match status" value="1"/>
</dbReference>
<dbReference type="Gene3D" id="3.40.50.720">
    <property type="entry name" value="NAD(P)-binding Rossmann-like Domain"/>
    <property type="match status" value="1"/>
</dbReference>
<dbReference type="RefSeq" id="WP_152530200.1">
    <property type="nucleotide sequence ID" value="NZ_CBLX010000004.1"/>
</dbReference>
<reference evidence="6 7" key="1">
    <citation type="journal article" date="2014" name="Genome Biol. Evol.">
        <title>Acetic acid bacteria genomes reveal functional traits for adaptation to life in insect guts.</title>
        <authorList>
            <person name="Chouaia B."/>
            <person name="Gaiarsa S."/>
            <person name="Crotti E."/>
            <person name="Comandatore F."/>
            <person name="Degli Esposti M."/>
            <person name="Ricci I."/>
            <person name="Alma A."/>
            <person name="Favia G."/>
            <person name="Bandi C."/>
            <person name="Daffonchio D."/>
        </authorList>
    </citation>
    <scope>NUCLEOTIDE SEQUENCE [LARGE SCALE GENOMIC DNA]</scope>
    <source>
        <strain evidence="6 7">SF2.1</strain>
    </source>
</reference>
<dbReference type="InterPro" id="IPR002347">
    <property type="entry name" value="SDR_fam"/>
</dbReference>
<dbReference type="PRINTS" id="PR00081">
    <property type="entry name" value="GDHRDH"/>
</dbReference>
<feature type="domain" description="Ketoreductase" evidence="5">
    <location>
        <begin position="31"/>
        <end position="207"/>
    </location>
</feature>
<dbReference type="Pfam" id="PF00106">
    <property type="entry name" value="adh_short"/>
    <property type="match status" value="1"/>
</dbReference>
<keyword evidence="2" id="KW-0560">Oxidoreductase</keyword>
<dbReference type="InterPro" id="IPR036291">
    <property type="entry name" value="NAD(P)-bd_dom_sf"/>
</dbReference>
<evidence type="ECO:0000259" key="5">
    <source>
        <dbReference type="SMART" id="SM00822"/>
    </source>
</evidence>
<evidence type="ECO:0000256" key="1">
    <source>
        <dbReference type="ARBA" id="ARBA00006484"/>
    </source>
</evidence>
<gene>
    <name evidence="6" type="ORF">ASAP_0815</name>
</gene>
<dbReference type="InterPro" id="IPR057326">
    <property type="entry name" value="KR_dom"/>
</dbReference>
<evidence type="ECO:0000313" key="6">
    <source>
        <dbReference type="EMBL" id="CDG38860.1"/>
    </source>
</evidence>
<dbReference type="AlphaFoldDB" id="A0A060QD55"/>
<dbReference type="eggNOG" id="COG0300">
    <property type="taxonomic scope" value="Bacteria"/>
</dbReference>
<feature type="region of interest" description="Disordered" evidence="4">
    <location>
        <begin position="1"/>
        <end position="23"/>
    </location>
</feature>
<dbReference type="PRINTS" id="PR00080">
    <property type="entry name" value="SDRFAMILY"/>
</dbReference>
<reference evidence="6 7" key="2">
    <citation type="journal article" date="2014" name="PLoS ONE">
        <title>Evolution of mitochondria reconstructed from the energy metabolism of living bacteria.</title>
        <authorList>
            <person name="Degli Esposti M."/>
            <person name="Chouaia B."/>
            <person name="Comandatore F."/>
            <person name="Crotti E."/>
            <person name="Sassera D."/>
            <person name="Lievens P.M."/>
            <person name="Daffonchio D."/>
            <person name="Bandi C."/>
        </authorList>
    </citation>
    <scope>NUCLEOTIDE SEQUENCE [LARGE SCALE GENOMIC DNA]</scope>
    <source>
        <strain evidence="6 7">SF2.1</strain>
    </source>
</reference>
<accession>A0A060QD55</accession>
<evidence type="ECO:0000313" key="7">
    <source>
        <dbReference type="Proteomes" id="UP000027583"/>
    </source>
</evidence>
<dbReference type="Proteomes" id="UP000027583">
    <property type="component" value="Unassembled WGS sequence"/>
</dbReference>
<dbReference type="InterPro" id="IPR020904">
    <property type="entry name" value="Sc_DH/Rdtase_CS"/>
</dbReference>
<organism evidence="6 7">
    <name type="scientific">Asaia bogorensis</name>
    <dbReference type="NCBI Taxonomy" id="91915"/>
    <lineage>
        <taxon>Bacteria</taxon>
        <taxon>Pseudomonadati</taxon>
        <taxon>Pseudomonadota</taxon>
        <taxon>Alphaproteobacteria</taxon>
        <taxon>Acetobacterales</taxon>
        <taxon>Acetobacteraceae</taxon>
        <taxon>Asaia</taxon>
    </lineage>
</organism>
<comment type="caution">
    <text evidence="6">The sequence shown here is derived from an EMBL/GenBank/DDBJ whole genome shotgun (WGS) entry which is preliminary data.</text>
</comment>
<protein>
    <recommendedName>
        <fullName evidence="5">Ketoreductase domain-containing protein</fullName>
    </recommendedName>
</protein>
<dbReference type="GO" id="GO:0016491">
    <property type="term" value="F:oxidoreductase activity"/>
    <property type="evidence" value="ECO:0007669"/>
    <property type="project" value="UniProtKB-KW"/>
</dbReference>
<proteinExistence type="inferred from homology"/>
<sequence length="297" mass="31504">MTASPPQQGFRPVASSRGSVHAPEQWQNERKLVVLTGASGGIGALIGQTLLSQGYDLIAVCRSTPDLDSGRTLHIACDFARTETLASVSESIEHFDRPVFALIHCAGLITPSPLAEAESAAIEAQIALNLTAPVLLTRHLLPLMSRGASREKAGGHIVFVNSMAAVMPLAGSAAYAAAKAGLRSFALSLAQELRPTSLSVSTVFPGAVQTSMLHREMAEGGSVLNYVSTPLDPAKVAQAVVNQLGRNRQNTCREQFMPAIDGVFGKMCMVAPALLRLTLPVLYAIGRRNYAKVRHRG</sequence>
<dbReference type="PROSITE" id="PS00061">
    <property type="entry name" value="ADH_SHORT"/>
    <property type="match status" value="1"/>
</dbReference>